<reference evidence="3" key="1">
    <citation type="journal article" date="2006" name="PLoS Biol.">
        <title>Macronuclear genome sequence of the ciliate Tetrahymena thermophila, a model eukaryote.</title>
        <authorList>
            <person name="Eisen J.A."/>
            <person name="Coyne R.S."/>
            <person name="Wu M."/>
            <person name="Wu D."/>
            <person name="Thiagarajan M."/>
            <person name="Wortman J.R."/>
            <person name="Badger J.H."/>
            <person name="Ren Q."/>
            <person name="Amedeo P."/>
            <person name="Jones K.M."/>
            <person name="Tallon L.J."/>
            <person name="Delcher A.L."/>
            <person name="Salzberg S.L."/>
            <person name="Silva J.C."/>
            <person name="Haas B.J."/>
            <person name="Majoros W.H."/>
            <person name="Farzad M."/>
            <person name="Carlton J.M."/>
            <person name="Smith R.K. Jr."/>
            <person name="Garg J."/>
            <person name="Pearlman R.E."/>
            <person name="Karrer K.M."/>
            <person name="Sun L."/>
            <person name="Manning G."/>
            <person name="Elde N.C."/>
            <person name="Turkewitz A.P."/>
            <person name="Asai D.J."/>
            <person name="Wilkes D.E."/>
            <person name="Wang Y."/>
            <person name="Cai H."/>
            <person name="Collins K."/>
            <person name="Stewart B.A."/>
            <person name="Lee S.R."/>
            <person name="Wilamowska K."/>
            <person name="Weinberg Z."/>
            <person name="Ruzzo W.L."/>
            <person name="Wloga D."/>
            <person name="Gaertig J."/>
            <person name="Frankel J."/>
            <person name="Tsao C.-C."/>
            <person name="Gorovsky M.A."/>
            <person name="Keeling P.J."/>
            <person name="Waller R.F."/>
            <person name="Patron N.J."/>
            <person name="Cherry J.M."/>
            <person name="Stover N.A."/>
            <person name="Krieger C.J."/>
            <person name="del Toro C."/>
            <person name="Ryder H.F."/>
            <person name="Williamson S.C."/>
            <person name="Barbeau R.A."/>
            <person name="Hamilton E.P."/>
            <person name="Orias E."/>
        </authorList>
    </citation>
    <scope>NUCLEOTIDE SEQUENCE [LARGE SCALE GENOMIC DNA]</scope>
    <source>
        <strain evidence="3">SB210</strain>
    </source>
</reference>
<evidence type="ECO:0000313" key="2">
    <source>
        <dbReference type="EMBL" id="EAR82432.2"/>
    </source>
</evidence>
<dbReference type="PROSITE" id="PS50086">
    <property type="entry name" value="TBC_RABGAP"/>
    <property type="match status" value="1"/>
</dbReference>
<dbReference type="PANTHER" id="PTHR47219">
    <property type="entry name" value="RAB GTPASE-ACTIVATING PROTEIN 1-LIKE"/>
    <property type="match status" value="1"/>
</dbReference>
<evidence type="ECO:0000313" key="3">
    <source>
        <dbReference type="Proteomes" id="UP000009168"/>
    </source>
</evidence>
<dbReference type="RefSeq" id="XP_001030095.2">
    <property type="nucleotide sequence ID" value="XM_001030095.3"/>
</dbReference>
<dbReference type="Pfam" id="PF00566">
    <property type="entry name" value="RabGAP-TBC"/>
    <property type="match status" value="1"/>
</dbReference>
<dbReference type="GO" id="GO:0005096">
    <property type="term" value="F:GTPase activator activity"/>
    <property type="evidence" value="ECO:0007669"/>
    <property type="project" value="TreeGrafter"/>
</dbReference>
<dbReference type="HOGENOM" id="CLU_673534_0_0_1"/>
<dbReference type="EMBL" id="GG662712">
    <property type="protein sequence ID" value="EAR82432.2"/>
    <property type="molecule type" value="Genomic_DNA"/>
</dbReference>
<dbReference type="InParanoid" id="Q22AY2"/>
<dbReference type="SMART" id="SM00164">
    <property type="entry name" value="TBC"/>
    <property type="match status" value="1"/>
</dbReference>
<sequence>MFPGQRKYSNKLRKYSEDVADFSFIGCENDSNNLCDSSEFYYDGYISTNSSRKNSCYILQKSDDKPSIKNLNINQNKDKMGPKCLLIERQFQDFAILDQIDENDSTSQELTQEEWEDIFQKNKIEQKFIYKLSNSLFKGISYSNRIRLWPILANVDYMEQIQFNSQIKDISFKTHCKYEKEINCDLAQNFIIMKGQNRNPQQIQNIMSDLLTITKKICRAYAHFDKEVGYVQNMSFIVLAIVYYLHSDNDKEFQDIYFGLDKNFEKKAFWIFVHIMYQKQWRIMFIDGQPGLSIVSKNIENKMQQYLPVLNKHILNLGVSYQQLFEQDLLTIFQKNINRSLGEKMFDMFLLDGEEIFYSVYLVIIKAFEKTLLSINNKQQLIKYVQEDMKNEWYEHFNSNNNLNFDEYQNELNHRVYTQTQL</sequence>
<dbReference type="GeneID" id="7832047"/>
<dbReference type="Gene3D" id="1.10.472.80">
    <property type="entry name" value="Ypt/Rab-GAP domain of gyp1p, domain 3"/>
    <property type="match status" value="1"/>
</dbReference>
<keyword evidence="3" id="KW-1185">Reference proteome</keyword>
<name>Q22AY2_TETTS</name>
<accession>Q22AY2</accession>
<dbReference type="GO" id="GO:0031267">
    <property type="term" value="F:small GTPase binding"/>
    <property type="evidence" value="ECO:0007669"/>
    <property type="project" value="TreeGrafter"/>
</dbReference>
<dbReference type="AlphaFoldDB" id="Q22AY2"/>
<proteinExistence type="predicted"/>
<evidence type="ECO:0000259" key="1">
    <source>
        <dbReference type="PROSITE" id="PS50086"/>
    </source>
</evidence>
<protein>
    <submittedName>
        <fullName evidence="2">Rab-GTPase-TBC domain protein</fullName>
    </submittedName>
</protein>
<dbReference type="SUPFAM" id="SSF47923">
    <property type="entry name" value="Ypt/Rab-GAP domain of gyp1p"/>
    <property type="match status" value="2"/>
</dbReference>
<dbReference type="InterPro" id="IPR050302">
    <property type="entry name" value="Rab_GAP_TBC_domain"/>
</dbReference>
<feature type="domain" description="Rab-GAP TBC" evidence="1">
    <location>
        <begin position="139"/>
        <end position="353"/>
    </location>
</feature>
<dbReference type="KEGG" id="tet:TTHERM_01142660"/>
<dbReference type="InterPro" id="IPR035969">
    <property type="entry name" value="Rab-GAP_TBC_sf"/>
</dbReference>
<dbReference type="PANTHER" id="PTHR47219:SF9">
    <property type="entry name" value="GTPASE ACTIVATING PROTEIN AND CENTROSOME-ASSOCIATED, ISOFORM B"/>
    <property type="match status" value="1"/>
</dbReference>
<dbReference type="Proteomes" id="UP000009168">
    <property type="component" value="Unassembled WGS sequence"/>
</dbReference>
<dbReference type="eggNOG" id="KOG1102">
    <property type="taxonomic scope" value="Eukaryota"/>
</dbReference>
<organism evidence="2 3">
    <name type="scientific">Tetrahymena thermophila (strain SB210)</name>
    <dbReference type="NCBI Taxonomy" id="312017"/>
    <lineage>
        <taxon>Eukaryota</taxon>
        <taxon>Sar</taxon>
        <taxon>Alveolata</taxon>
        <taxon>Ciliophora</taxon>
        <taxon>Intramacronucleata</taxon>
        <taxon>Oligohymenophorea</taxon>
        <taxon>Hymenostomatida</taxon>
        <taxon>Tetrahymenina</taxon>
        <taxon>Tetrahymenidae</taxon>
        <taxon>Tetrahymena</taxon>
    </lineage>
</organism>
<dbReference type="Gene3D" id="1.10.8.270">
    <property type="entry name" value="putative rabgap domain of human tbc1 domain family member 14 like domains"/>
    <property type="match status" value="1"/>
</dbReference>
<dbReference type="OrthoDB" id="294251at2759"/>
<gene>
    <name evidence="2" type="ORF">TTHERM_01142660</name>
</gene>
<dbReference type="InterPro" id="IPR000195">
    <property type="entry name" value="Rab-GAP-TBC_dom"/>
</dbReference>